<dbReference type="AlphaFoldDB" id="A0A2T6ZDC5"/>
<keyword evidence="2" id="KW-1185">Reference proteome</keyword>
<name>A0A2T6ZDC5_TUBBO</name>
<sequence>MMSPYDSSSALVVASHLMSPGIADSATSSLALPSVACINLAALIPASNKFKYPGASHLANLMAARVHQWIQAENECYIHVLGVKEAMMESIDNAFKNVGIRSAVRFTFEQDLAALIIECKLTLHSPLISRPLLHLHTPLRIPQYNPISCILPDEK</sequence>
<proteinExistence type="predicted"/>
<dbReference type="EMBL" id="NESQ01000378">
    <property type="protein sequence ID" value="PUU73414.1"/>
    <property type="molecule type" value="Genomic_DNA"/>
</dbReference>
<gene>
    <name evidence="1" type="ORF">B9Z19DRAFT_1163170</name>
</gene>
<evidence type="ECO:0000313" key="1">
    <source>
        <dbReference type="EMBL" id="PUU73414.1"/>
    </source>
</evidence>
<comment type="caution">
    <text evidence="1">The sequence shown here is derived from an EMBL/GenBank/DDBJ whole genome shotgun (WGS) entry which is preliminary data.</text>
</comment>
<dbReference type="STRING" id="42251.A0A2T6ZDC5"/>
<evidence type="ECO:0000313" key="2">
    <source>
        <dbReference type="Proteomes" id="UP000244722"/>
    </source>
</evidence>
<reference evidence="1 2" key="1">
    <citation type="submission" date="2017-04" db="EMBL/GenBank/DDBJ databases">
        <title>Draft genome sequence of Tuber borchii Vittad., a whitish edible truffle.</title>
        <authorList>
            <consortium name="DOE Joint Genome Institute"/>
            <person name="Murat C."/>
            <person name="Kuo A."/>
            <person name="Barry K.W."/>
            <person name="Clum A."/>
            <person name="Dockter R.B."/>
            <person name="Fauchery L."/>
            <person name="Iotti M."/>
            <person name="Kohler A."/>
            <person name="Labutti K."/>
            <person name="Lindquist E.A."/>
            <person name="Lipzen A."/>
            <person name="Ohm R.A."/>
            <person name="Wang M."/>
            <person name="Grigoriev I.V."/>
            <person name="Zambonelli A."/>
            <person name="Martin F.M."/>
        </authorList>
    </citation>
    <scope>NUCLEOTIDE SEQUENCE [LARGE SCALE GENOMIC DNA]</scope>
    <source>
        <strain evidence="1 2">Tbo3840</strain>
    </source>
</reference>
<protein>
    <submittedName>
        <fullName evidence="1">Uncharacterized protein</fullName>
    </submittedName>
</protein>
<accession>A0A2T6ZDC5</accession>
<organism evidence="1 2">
    <name type="scientific">Tuber borchii</name>
    <name type="common">White truffle</name>
    <dbReference type="NCBI Taxonomy" id="42251"/>
    <lineage>
        <taxon>Eukaryota</taxon>
        <taxon>Fungi</taxon>
        <taxon>Dikarya</taxon>
        <taxon>Ascomycota</taxon>
        <taxon>Pezizomycotina</taxon>
        <taxon>Pezizomycetes</taxon>
        <taxon>Pezizales</taxon>
        <taxon>Tuberaceae</taxon>
        <taxon>Tuber</taxon>
    </lineage>
</organism>
<dbReference type="Proteomes" id="UP000244722">
    <property type="component" value="Unassembled WGS sequence"/>
</dbReference>